<dbReference type="Gene3D" id="3.30.50.10">
    <property type="entry name" value="Erythroid Transcription Factor GATA-1, subunit A"/>
    <property type="match status" value="1"/>
</dbReference>
<dbReference type="SUPFAM" id="SSF57716">
    <property type="entry name" value="Glucocorticoid receptor-like (DNA-binding domain)"/>
    <property type="match status" value="1"/>
</dbReference>
<dbReference type="GO" id="GO:0008270">
    <property type="term" value="F:zinc ion binding"/>
    <property type="evidence" value="ECO:0007669"/>
    <property type="project" value="UniProtKB-KW"/>
</dbReference>
<sequence>MLKFREKILLYRNPHASTHPSFHHFFSGAVACEGCKGFFKRSVRKNIKYLCREGENCQMSVRQRNRCQYCRFHKCLLEGMRPEGQCHFLSTLLPSVLCPSAIVSDLPLQSLLFKNRSKKLLREALWISTTAAAAAG</sequence>
<dbReference type="EMBL" id="UYSU01033105">
    <property type="protein sequence ID" value="VDL91456.1"/>
    <property type="molecule type" value="Genomic_DNA"/>
</dbReference>
<dbReference type="PROSITE" id="PS51030">
    <property type="entry name" value="NUCLEAR_REC_DBD_2"/>
    <property type="match status" value="1"/>
</dbReference>
<dbReference type="OrthoDB" id="5771769at2759"/>
<accession>A0A3P7CCD6</accession>
<keyword evidence="1" id="KW-0479">Metal-binding</keyword>
<evidence type="ECO:0000256" key="8">
    <source>
        <dbReference type="ARBA" id="ARBA00023242"/>
    </source>
</evidence>
<dbReference type="Proteomes" id="UP000275846">
    <property type="component" value="Unassembled WGS sequence"/>
</dbReference>
<evidence type="ECO:0000313" key="11">
    <source>
        <dbReference type="Proteomes" id="UP000275846"/>
    </source>
</evidence>
<organism evidence="10 11">
    <name type="scientific">Schistocephalus solidus</name>
    <name type="common">Tapeworm</name>
    <dbReference type="NCBI Taxonomy" id="70667"/>
    <lineage>
        <taxon>Eukaryota</taxon>
        <taxon>Metazoa</taxon>
        <taxon>Spiralia</taxon>
        <taxon>Lophotrochozoa</taxon>
        <taxon>Platyhelminthes</taxon>
        <taxon>Cestoda</taxon>
        <taxon>Eucestoda</taxon>
        <taxon>Diphyllobothriidea</taxon>
        <taxon>Diphyllobothriidae</taxon>
        <taxon>Schistocephalus</taxon>
    </lineage>
</organism>
<keyword evidence="5" id="KW-0238">DNA-binding</keyword>
<keyword evidence="6" id="KW-0804">Transcription</keyword>
<evidence type="ECO:0000256" key="3">
    <source>
        <dbReference type="ARBA" id="ARBA00022833"/>
    </source>
</evidence>
<dbReference type="PROSITE" id="PS51257">
    <property type="entry name" value="PROKAR_LIPOPROTEIN"/>
    <property type="match status" value="1"/>
</dbReference>
<evidence type="ECO:0000256" key="5">
    <source>
        <dbReference type="ARBA" id="ARBA00023125"/>
    </source>
</evidence>
<keyword evidence="4" id="KW-0805">Transcription regulation</keyword>
<dbReference type="InterPro" id="IPR050234">
    <property type="entry name" value="Nuclear_hormone_rcpt_NR1"/>
</dbReference>
<dbReference type="PRINTS" id="PR00047">
    <property type="entry name" value="STROIDFINGER"/>
</dbReference>
<keyword evidence="11" id="KW-1185">Reference proteome</keyword>
<dbReference type="CDD" id="cd06916">
    <property type="entry name" value="NR_DBD_like"/>
    <property type="match status" value="1"/>
</dbReference>
<dbReference type="Pfam" id="PF00105">
    <property type="entry name" value="zf-C4"/>
    <property type="match status" value="1"/>
</dbReference>
<protein>
    <recommendedName>
        <fullName evidence="9">Nuclear receptor domain-containing protein</fullName>
    </recommendedName>
</protein>
<evidence type="ECO:0000259" key="9">
    <source>
        <dbReference type="PROSITE" id="PS51030"/>
    </source>
</evidence>
<evidence type="ECO:0000256" key="7">
    <source>
        <dbReference type="ARBA" id="ARBA00023170"/>
    </source>
</evidence>
<dbReference type="PANTHER" id="PTHR24082">
    <property type="entry name" value="NUCLEAR HORMONE RECEPTOR"/>
    <property type="match status" value="1"/>
</dbReference>
<dbReference type="PANTHER" id="PTHR24082:SF507">
    <property type="entry name" value="BILE ACID RECEPTOR-RELATED"/>
    <property type="match status" value="1"/>
</dbReference>
<dbReference type="InterPro" id="IPR001628">
    <property type="entry name" value="Znf_hrmn_rcpt"/>
</dbReference>
<keyword evidence="8" id="KW-0539">Nucleus</keyword>
<keyword evidence="7" id="KW-0675">Receptor</keyword>
<evidence type="ECO:0000313" key="10">
    <source>
        <dbReference type="EMBL" id="VDL91456.1"/>
    </source>
</evidence>
<gene>
    <name evidence="10" type="ORF">SSLN_LOCUS5071</name>
</gene>
<dbReference type="GO" id="GO:0030154">
    <property type="term" value="P:cell differentiation"/>
    <property type="evidence" value="ECO:0007669"/>
    <property type="project" value="TreeGrafter"/>
</dbReference>
<evidence type="ECO:0000256" key="6">
    <source>
        <dbReference type="ARBA" id="ARBA00023163"/>
    </source>
</evidence>
<dbReference type="STRING" id="70667.A0A3P7CCD6"/>
<evidence type="ECO:0000256" key="2">
    <source>
        <dbReference type="ARBA" id="ARBA00022771"/>
    </source>
</evidence>
<reference evidence="10 11" key="1">
    <citation type="submission" date="2018-11" db="EMBL/GenBank/DDBJ databases">
        <authorList>
            <consortium name="Pathogen Informatics"/>
        </authorList>
    </citation>
    <scope>NUCLEOTIDE SEQUENCE [LARGE SCALE GENOMIC DNA]</scope>
    <source>
        <strain evidence="10 11">NST_G2</strain>
    </source>
</reference>
<dbReference type="GO" id="GO:0004879">
    <property type="term" value="F:nuclear receptor activity"/>
    <property type="evidence" value="ECO:0007669"/>
    <property type="project" value="TreeGrafter"/>
</dbReference>
<keyword evidence="2" id="KW-0863">Zinc-finger</keyword>
<proteinExistence type="predicted"/>
<dbReference type="GO" id="GO:0000122">
    <property type="term" value="P:negative regulation of transcription by RNA polymerase II"/>
    <property type="evidence" value="ECO:0007669"/>
    <property type="project" value="TreeGrafter"/>
</dbReference>
<feature type="domain" description="Nuclear receptor" evidence="9">
    <location>
        <begin position="28"/>
        <end position="87"/>
    </location>
</feature>
<dbReference type="GO" id="GO:0000978">
    <property type="term" value="F:RNA polymerase II cis-regulatory region sequence-specific DNA binding"/>
    <property type="evidence" value="ECO:0007669"/>
    <property type="project" value="TreeGrafter"/>
</dbReference>
<dbReference type="AlphaFoldDB" id="A0A3P7CCD6"/>
<name>A0A3P7CCD6_SCHSO</name>
<evidence type="ECO:0000256" key="1">
    <source>
        <dbReference type="ARBA" id="ARBA00022723"/>
    </source>
</evidence>
<dbReference type="SMART" id="SM00399">
    <property type="entry name" value="ZnF_C4"/>
    <property type="match status" value="1"/>
</dbReference>
<evidence type="ECO:0000256" key="4">
    <source>
        <dbReference type="ARBA" id="ARBA00023015"/>
    </source>
</evidence>
<dbReference type="InterPro" id="IPR013088">
    <property type="entry name" value="Znf_NHR/GATA"/>
</dbReference>
<dbReference type="GO" id="GO:0045944">
    <property type="term" value="P:positive regulation of transcription by RNA polymerase II"/>
    <property type="evidence" value="ECO:0007669"/>
    <property type="project" value="TreeGrafter"/>
</dbReference>
<keyword evidence="3" id="KW-0862">Zinc</keyword>